<proteinExistence type="predicted"/>
<organism evidence="2 3">
    <name type="scientific">Carpinus fangiana</name>
    <dbReference type="NCBI Taxonomy" id="176857"/>
    <lineage>
        <taxon>Eukaryota</taxon>
        <taxon>Viridiplantae</taxon>
        <taxon>Streptophyta</taxon>
        <taxon>Embryophyta</taxon>
        <taxon>Tracheophyta</taxon>
        <taxon>Spermatophyta</taxon>
        <taxon>Magnoliopsida</taxon>
        <taxon>eudicotyledons</taxon>
        <taxon>Gunneridae</taxon>
        <taxon>Pentapetalae</taxon>
        <taxon>rosids</taxon>
        <taxon>fabids</taxon>
        <taxon>Fagales</taxon>
        <taxon>Betulaceae</taxon>
        <taxon>Carpinus</taxon>
    </lineage>
</organism>
<dbReference type="EMBL" id="VIBQ01000017">
    <property type="protein sequence ID" value="KAB8360893.1"/>
    <property type="molecule type" value="Genomic_DNA"/>
</dbReference>
<feature type="region of interest" description="Disordered" evidence="1">
    <location>
        <begin position="105"/>
        <end position="127"/>
    </location>
</feature>
<evidence type="ECO:0000313" key="3">
    <source>
        <dbReference type="Proteomes" id="UP000327013"/>
    </source>
</evidence>
<comment type="caution">
    <text evidence="2">The sequence shown here is derived from an EMBL/GenBank/DDBJ whole genome shotgun (WGS) entry which is preliminary data.</text>
</comment>
<evidence type="ECO:0000256" key="1">
    <source>
        <dbReference type="SAM" id="MobiDB-lite"/>
    </source>
</evidence>
<name>A0A5N6KZ83_9ROSI</name>
<protein>
    <submittedName>
        <fullName evidence="2">Uncharacterized protein</fullName>
    </submittedName>
</protein>
<accession>A0A5N6KZ83</accession>
<gene>
    <name evidence="2" type="ORF">FH972_024626</name>
</gene>
<sequence length="239" mass="26441">MLFTSRNCATRNGLTNSIRLVKNYPYPTSLSIPFSADSRQRTAPEIHARERKADALPPATNICPMWDFRILLDELKVKGKLGYIIYTPYSVVKWGIKYSAHAIQQKQQKQSRTRRITPATPPPTAPPRIARFILGRNWKDGDVSVLEEELAEEVDVGVGEGDTPCGSYRASKKSSIPDANFCLKVNHGFGNRGLGPVQRRGASGRCDSSVPCVQLYTTIGNAKKVAVSLANGWWVPRQG</sequence>
<keyword evidence="3" id="KW-1185">Reference proteome</keyword>
<evidence type="ECO:0000313" key="2">
    <source>
        <dbReference type="EMBL" id="KAB8360893.1"/>
    </source>
</evidence>
<dbReference type="AlphaFoldDB" id="A0A5N6KZ83"/>
<dbReference type="Proteomes" id="UP000327013">
    <property type="component" value="Unassembled WGS sequence"/>
</dbReference>
<reference evidence="2 3" key="1">
    <citation type="submission" date="2019-06" db="EMBL/GenBank/DDBJ databases">
        <title>A chromosomal-level reference genome of Carpinus fangiana (Coryloideae, Betulaceae).</title>
        <authorList>
            <person name="Yang X."/>
            <person name="Wang Z."/>
            <person name="Zhang L."/>
            <person name="Hao G."/>
            <person name="Liu J."/>
            <person name="Yang Y."/>
        </authorList>
    </citation>
    <scope>NUCLEOTIDE SEQUENCE [LARGE SCALE GENOMIC DNA]</scope>
    <source>
        <strain evidence="2">Cfa_2016G</strain>
        <tissue evidence="2">Leaf</tissue>
    </source>
</reference>